<dbReference type="InterPro" id="IPR033756">
    <property type="entry name" value="YlxH/NBP35"/>
</dbReference>
<comment type="caution">
    <text evidence="6">The sequence shown here is derived from an EMBL/GenBank/DDBJ whole genome shotgun (WGS) entry which is preliminary data.</text>
</comment>
<keyword evidence="6" id="KW-0808">Transferase</keyword>
<dbReference type="Proteomes" id="UP000321830">
    <property type="component" value="Unassembled WGS sequence"/>
</dbReference>
<evidence type="ECO:0000256" key="4">
    <source>
        <dbReference type="ARBA" id="ARBA00022903"/>
    </source>
</evidence>
<dbReference type="UniPathway" id="UPA00934"/>
<evidence type="ECO:0000313" key="7">
    <source>
        <dbReference type="Proteomes" id="UP000321830"/>
    </source>
</evidence>
<gene>
    <name evidence="6" type="primary">yveL</name>
    <name evidence="6" type="ORF">EVI01_23830</name>
</gene>
<proteinExistence type="predicted"/>
<dbReference type="InterPro" id="IPR050445">
    <property type="entry name" value="Bact_polysacc_biosynth/exp"/>
</dbReference>
<keyword evidence="4" id="KW-0972">Capsule biogenesis/degradation</keyword>
<dbReference type="PANTHER" id="PTHR32309">
    <property type="entry name" value="TYROSINE-PROTEIN KINASE"/>
    <property type="match status" value="1"/>
</dbReference>
<dbReference type="RefSeq" id="WP_010750686.1">
    <property type="nucleotide sequence ID" value="NZ_BJWF01000045.1"/>
</dbReference>
<dbReference type="GO" id="GO:0005886">
    <property type="term" value="C:plasma membrane"/>
    <property type="evidence" value="ECO:0007669"/>
    <property type="project" value="TreeGrafter"/>
</dbReference>
<dbReference type="InterPro" id="IPR005702">
    <property type="entry name" value="Wzc-like_C"/>
</dbReference>
<dbReference type="SUPFAM" id="SSF52540">
    <property type="entry name" value="P-loop containing nucleoside triphosphate hydrolases"/>
    <property type="match status" value="1"/>
</dbReference>
<sequence length="228" mass="25885">MQETTSSSISKLESMDYLSANAFRDLKTNLEFQLKNQQKHVIVVTSANQGEGKSYTALHVAKAFAEAKKKVLLVDMDLHRPQTSKTLGIINRPGISNIYEDQLTRNIVNEVSENLFAISCGRSTLNITEILSSDIVNDYIWRQLEKFDIIIIDSPPIRLSPDTKVIISTFKNVLFVVRDNKTKTNEIEEALSSIRLVSPVLLGMVLNYKKITKKQRKKYGYGYAYGYK</sequence>
<dbReference type="Pfam" id="PF10609">
    <property type="entry name" value="ParA"/>
    <property type="match status" value="1"/>
</dbReference>
<keyword evidence="2" id="KW-0547">Nucleotide-binding</keyword>
<dbReference type="CDD" id="cd05387">
    <property type="entry name" value="BY-kinase"/>
    <property type="match status" value="1"/>
</dbReference>
<dbReference type="Gene3D" id="3.40.50.300">
    <property type="entry name" value="P-loop containing nucleotide triphosphate hydrolases"/>
    <property type="match status" value="1"/>
</dbReference>
<dbReference type="GO" id="GO:0045227">
    <property type="term" value="P:capsule polysaccharide biosynthetic process"/>
    <property type="evidence" value="ECO:0007669"/>
    <property type="project" value="UniProtKB-UniPathway"/>
</dbReference>
<reference evidence="6 7" key="1">
    <citation type="submission" date="2019-07" db="EMBL/GenBank/DDBJ databases">
        <title>Whole genome shotgun sequence of Enterococcus villorum NBRC 100699.</title>
        <authorList>
            <person name="Hosoyama A."/>
            <person name="Uohara A."/>
            <person name="Ohji S."/>
            <person name="Ichikawa N."/>
        </authorList>
    </citation>
    <scope>NUCLEOTIDE SEQUENCE [LARGE SCALE GENOMIC DNA]</scope>
    <source>
        <strain evidence="6 7">NBRC 100699</strain>
    </source>
</reference>
<evidence type="ECO:0000256" key="1">
    <source>
        <dbReference type="ARBA" id="ARBA00005132"/>
    </source>
</evidence>
<comment type="pathway">
    <text evidence="1">Capsule biogenesis; capsule polysaccharide biosynthesis.</text>
</comment>
<protein>
    <submittedName>
        <fullName evidence="6">Putative tyrosine-protein kinase YveL</fullName>
    </submittedName>
</protein>
<keyword evidence="5" id="KW-0270">Exopolysaccharide synthesis</keyword>
<dbReference type="PANTHER" id="PTHR32309:SF13">
    <property type="entry name" value="FERRIC ENTEROBACTIN TRANSPORT PROTEIN FEPE"/>
    <property type="match status" value="1"/>
</dbReference>
<dbReference type="InterPro" id="IPR027417">
    <property type="entry name" value="P-loop_NTPase"/>
</dbReference>
<evidence type="ECO:0000256" key="3">
    <source>
        <dbReference type="ARBA" id="ARBA00022840"/>
    </source>
</evidence>
<dbReference type="NCBIfam" id="TIGR01007">
    <property type="entry name" value="eps_fam"/>
    <property type="match status" value="1"/>
</dbReference>
<accession>A0A511J4W5</accession>
<organism evidence="6 7">
    <name type="scientific">Enterococcus villorum</name>
    <dbReference type="NCBI Taxonomy" id="112904"/>
    <lineage>
        <taxon>Bacteria</taxon>
        <taxon>Bacillati</taxon>
        <taxon>Bacillota</taxon>
        <taxon>Bacilli</taxon>
        <taxon>Lactobacillales</taxon>
        <taxon>Enterococcaceae</taxon>
        <taxon>Enterococcus</taxon>
    </lineage>
</organism>
<dbReference type="GO" id="GO:0004715">
    <property type="term" value="F:non-membrane spanning protein tyrosine kinase activity"/>
    <property type="evidence" value="ECO:0007669"/>
    <property type="project" value="UniProtKB-EC"/>
</dbReference>
<evidence type="ECO:0000313" key="6">
    <source>
        <dbReference type="EMBL" id="GEL93046.1"/>
    </source>
</evidence>
<dbReference type="GO" id="GO:0005524">
    <property type="term" value="F:ATP binding"/>
    <property type="evidence" value="ECO:0007669"/>
    <property type="project" value="UniProtKB-KW"/>
</dbReference>
<dbReference type="AlphaFoldDB" id="A0A511J4W5"/>
<evidence type="ECO:0000256" key="2">
    <source>
        <dbReference type="ARBA" id="ARBA00022741"/>
    </source>
</evidence>
<dbReference type="EMBL" id="BJWF01000045">
    <property type="protein sequence ID" value="GEL93046.1"/>
    <property type="molecule type" value="Genomic_DNA"/>
</dbReference>
<evidence type="ECO:0000256" key="5">
    <source>
        <dbReference type="ARBA" id="ARBA00023169"/>
    </source>
</evidence>
<keyword evidence="6" id="KW-0418">Kinase</keyword>
<name>A0A511J4W5_9ENTE</name>
<keyword evidence="3" id="KW-0067">ATP-binding</keyword>